<protein>
    <submittedName>
        <fullName evidence="1">Uncharacterized protein</fullName>
    </submittedName>
</protein>
<name>A0ACB9J8Y2_9ASTR</name>
<comment type="caution">
    <text evidence="1">The sequence shown here is derived from an EMBL/GenBank/DDBJ whole genome shotgun (WGS) entry which is preliminary data.</text>
</comment>
<accession>A0ACB9J8Y2</accession>
<reference evidence="1 2" key="2">
    <citation type="journal article" date="2022" name="Mol. Ecol. Resour.">
        <title>The genomes of chicory, endive, great burdock and yacon provide insights into Asteraceae paleo-polyploidization history and plant inulin production.</title>
        <authorList>
            <person name="Fan W."/>
            <person name="Wang S."/>
            <person name="Wang H."/>
            <person name="Wang A."/>
            <person name="Jiang F."/>
            <person name="Liu H."/>
            <person name="Zhao H."/>
            <person name="Xu D."/>
            <person name="Zhang Y."/>
        </authorList>
    </citation>
    <scope>NUCLEOTIDE SEQUENCE [LARGE SCALE GENOMIC DNA]</scope>
    <source>
        <strain evidence="2">cv. Yunnan</strain>
        <tissue evidence="1">Leaves</tissue>
    </source>
</reference>
<dbReference type="Proteomes" id="UP001056120">
    <property type="component" value="Linkage Group LG05"/>
</dbReference>
<proteinExistence type="predicted"/>
<evidence type="ECO:0000313" key="2">
    <source>
        <dbReference type="Proteomes" id="UP001056120"/>
    </source>
</evidence>
<keyword evidence="2" id="KW-1185">Reference proteome</keyword>
<reference evidence="2" key="1">
    <citation type="journal article" date="2022" name="Mol. Ecol. Resour.">
        <title>The genomes of chicory, endive, great burdock and yacon provide insights into Asteraceae palaeo-polyploidization history and plant inulin production.</title>
        <authorList>
            <person name="Fan W."/>
            <person name="Wang S."/>
            <person name="Wang H."/>
            <person name="Wang A."/>
            <person name="Jiang F."/>
            <person name="Liu H."/>
            <person name="Zhao H."/>
            <person name="Xu D."/>
            <person name="Zhang Y."/>
        </authorList>
    </citation>
    <scope>NUCLEOTIDE SEQUENCE [LARGE SCALE GENOMIC DNA]</scope>
    <source>
        <strain evidence="2">cv. Yunnan</strain>
    </source>
</reference>
<evidence type="ECO:0000313" key="1">
    <source>
        <dbReference type="EMBL" id="KAI3816750.1"/>
    </source>
</evidence>
<sequence>MTLETEIWSHKHTHKHIKNYLEGRLGLSCLLSPFKGLLKESVKKSKAGFLWCGEHTFDPSVQLTGDEKKLFFIIKKLGYFQRFVHYLCFQVSRLLNSKWVFGIQIKSKNLSQLGF</sequence>
<dbReference type="EMBL" id="CM042022">
    <property type="protein sequence ID" value="KAI3816750.1"/>
    <property type="molecule type" value="Genomic_DNA"/>
</dbReference>
<gene>
    <name evidence="1" type="ORF">L1987_16454</name>
</gene>
<organism evidence="1 2">
    <name type="scientific">Smallanthus sonchifolius</name>
    <dbReference type="NCBI Taxonomy" id="185202"/>
    <lineage>
        <taxon>Eukaryota</taxon>
        <taxon>Viridiplantae</taxon>
        <taxon>Streptophyta</taxon>
        <taxon>Embryophyta</taxon>
        <taxon>Tracheophyta</taxon>
        <taxon>Spermatophyta</taxon>
        <taxon>Magnoliopsida</taxon>
        <taxon>eudicotyledons</taxon>
        <taxon>Gunneridae</taxon>
        <taxon>Pentapetalae</taxon>
        <taxon>asterids</taxon>
        <taxon>campanulids</taxon>
        <taxon>Asterales</taxon>
        <taxon>Asteraceae</taxon>
        <taxon>Asteroideae</taxon>
        <taxon>Heliantheae alliance</taxon>
        <taxon>Millerieae</taxon>
        <taxon>Smallanthus</taxon>
    </lineage>
</organism>